<organism evidence="2 3">
    <name type="scientific">Agrocybe chaxingu</name>
    <dbReference type="NCBI Taxonomy" id="84603"/>
    <lineage>
        <taxon>Eukaryota</taxon>
        <taxon>Fungi</taxon>
        <taxon>Dikarya</taxon>
        <taxon>Basidiomycota</taxon>
        <taxon>Agaricomycotina</taxon>
        <taxon>Agaricomycetes</taxon>
        <taxon>Agaricomycetidae</taxon>
        <taxon>Agaricales</taxon>
        <taxon>Agaricineae</taxon>
        <taxon>Strophariaceae</taxon>
        <taxon>Agrocybe</taxon>
    </lineage>
</organism>
<feature type="compositionally biased region" description="Polar residues" evidence="1">
    <location>
        <begin position="597"/>
        <end position="606"/>
    </location>
</feature>
<evidence type="ECO:0000256" key="1">
    <source>
        <dbReference type="SAM" id="MobiDB-lite"/>
    </source>
</evidence>
<dbReference type="EMBL" id="JANKHO010002287">
    <property type="protein sequence ID" value="KAJ3493364.1"/>
    <property type="molecule type" value="Genomic_DNA"/>
</dbReference>
<protein>
    <submittedName>
        <fullName evidence="2">Uncharacterized protein</fullName>
    </submittedName>
</protein>
<proteinExistence type="predicted"/>
<name>A0A9W8MPQ8_9AGAR</name>
<feature type="compositionally biased region" description="Basic and acidic residues" evidence="1">
    <location>
        <begin position="510"/>
        <end position="522"/>
    </location>
</feature>
<reference evidence="2" key="1">
    <citation type="submission" date="2022-07" db="EMBL/GenBank/DDBJ databases">
        <title>Genome Sequence of Agrocybe chaxingu.</title>
        <authorList>
            <person name="Buettner E."/>
        </authorList>
    </citation>
    <scope>NUCLEOTIDE SEQUENCE</scope>
    <source>
        <strain evidence="2">MP-N11</strain>
    </source>
</reference>
<feature type="region of interest" description="Disordered" evidence="1">
    <location>
        <begin position="395"/>
        <end position="421"/>
    </location>
</feature>
<comment type="caution">
    <text evidence="2">The sequence shown here is derived from an EMBL/GenBank/DDBJ whole genome shotgun (WGS) entry which is preliminary data.</text>
</comment>
<dbReference type="AlphaFoldDB" id="A0A9W8MPQ8"/>
<feature type="region of interest" description="Disordered" evidence="1">
    <location>
        <begin position="510"/>
        <end position="606"/>
    </location>
</feature>
<gene>
    <name evidence="2" type="ORF">NLJ89_g11037</name>
</gene>
<evidence type="ECO:0000313" key="3">
    <source>
        <dbReference type="Proteomes" id="UP001148786"/>
    </source>
</evidence>
<keyword evidence="3" id="KW-1185">Reference proteome</keyword>
<dbReference type="OrthoDB" id="3158970at2759"/>
<sequence length="606" mass="68974">MLTAVDAPNTILQYKGKLTHRSWPQLPQEIIRLIATYYLYDLAVNTYCPQTWETRRLWPSRMVYTCIRDSLELEKHIMSVCPEWRGAVAKHPFWKQAVSLLDGNDYLLHHMVVHPKPSLNGSSVALPPPIYLSHYQHFRNIVAASCHVCRINYPGTNLGLTAAKKILLNSMLGTVHLCREHDRRRTHFCGLCLRDSFPPGHQDPVREYEMTQAFGILENEDEDTWAGVEATCKKCRMEWLWRRASHSLRDQEAIGGPNLQSSDWETRQCIEGFLDLAEGTIAEVLTLAREKLWLKRYTKYESLGLHALAAQKSHGDDRGQEDLEEEYVEEDSEEDKELMLMKDANQVRELALHDWARQRILDGHWISPADIWYHHQVPGQPSSVQAVHPLPWAREGSEVGTTSGAEEDEEHTETQHPHPAIVAGEVPPTYQLCEQAYAAHLKQMREILLHPLRNVVRKIIMECSIPTAKGYEDPGLRARRMTLEEVVSILREEEGVWYEGVDWIERKRNEEEEERRLKEAQLRKRKEKEYDEDSSIAASSPSNKSTPSSTHTSSSSHSNATSPVLSTTTLQTTPSPPPSSDGERGSASKKDEEGSAAPSQHRGSSP</sequence>
<accession>A0A9W8MPQ8</accession>
<feature type="compositionally biased region" description="Basic and acidic residues" evidence="1">
    <location>
        <begin position="581"/>
        <end position="593"/>
    </location>
</feature>
<evidence type="ECO:0000313" key="2">
    <source>
        <dbReference type="EMBL" id="KAJ3493364.1"/>
    </source>
</evidence>
<feature type="compositionally biased region" description="Low complexity" evidence="1">
    <location>
        <begin position="535"/>
        <end position="573"/>
    </location>
</feature>
<dbReference type="Proteomes" id="UP001148786">
    <property type="component" value="Unassembled WGS sequence"/>
</dbReference>